<comment type="function">
    <text evidence="4">Initiates the rapid degradation of small, acid-soluble proteins during spore germination.</text>
</comment>
<dbReference type="Gene3D" id="3.40.50.1450">
    <property type="entry name" value="HybD-like"/>
    <property type="match status" value="1"/>
</dbReference>
<dbReference type="EMBL" id="DVGZ01000002">
    <property type="protein sequence ID" value="HIR46076.1"/>
    <property type="molecule type" value="Genomic_DNA"/>
</dbReference>
<keyword evidence="1 4" id="KW-0645">Protease</keyword>
<evidence type="ECO:0000256" key="1">
    <source>
        <dbReference type="ARBA" id="ARBA00022670"/>
    </source>
</evidence>
<dbReference type="HAMAP" id="MF_00626">
    <property type="entry name" value="Germination_prot"/>
    <property type="match status" value="1"/>
</dbReference>
<dbReference type="Proteomes" id="UP000824242">
    <property type="component" value="Unassembled WGS sequence"/>
</dbReference>
<evidence type="ECO:0000313" key="6">
    <source>
        <dbReference type="Proteomes" id="UP000824242"/>
    </source>
</evidence>
<gene>
    <name evidence="4" type="primary">gpr</name>
    <name evidence="5" type="ORF">IAB89_00220</name>
</gene>
<dbReference type="InterPro" id="IPR005080">
    <property type="entry name" value="Peptidase_A25"/>
</dbReference>
<proteinExistence type="inferred from homology"/>
<dbReference type="InterPro" id="IPR023430">
    <property type="entry name" value="Pept_HybD-like_dom_sf"/>
</dbReference>
<evidence type="ECO:0000313" key="5">
    <source>
        <dbReference type="EMBL" id="HIR46076.1"/>
    </source>
</evidence>
<keyword evidence="2 4" id="KW-0378">Hydrolase</keyword>
<reference evidence="5" key="1">
    <citation type="submission" date="2020-10" db="EMBL/GenBank/DDBJ databases">
        <authorList>
            <person name="Gilroy R."/>
        </authorList>
    </citation>
    <scope>NUCLEOTIDE SEQUENCE</scope>
    <source>
        <strain evidence="5">ChiSxjej1B13-7958</strain>
    </source>
</reference>
<dbReference type="GO" id="GO:0006508">
    <property type="term" value="P:proteolysis"/>
    <property type="evidence" value="ECO:0007669"/>
    <property type="project" value="UniProtKB-UniRule"/>
</dbReference>
<evidence type="ECO:0000256" key="3">
    <source>
        <dbReference type="ARBA" id="ARBA00023145"/>
    </source>
</evidence>
<dbReference type="Pfam" id="PF03418">
    <property type="entry name" value="Peptidase_A25"/>
    <property type="match status" value="1"/>
</dbReference>
<dbReference type="GO" id="GO:0004222">
    <property type="term" value="F:metalloendopeptidase activity"/>
    <property type="evidence" value="ECO:0007669"/>
    <property type="project" value="UniProtKB-UniRule"/>
</dbReference>
<dbReference type="NCBIfam" id="TIGR01441">
    <property type="entry name" value="GPR"/>
    <property type="match status" value="1"/>
</dbReference>
<reference evidence="5" key="2">
    <citation type="journal article" date="2021" name="PeerJ">
        <title>Extensive microbial diversity within the chicken gut microbiome revealed by metagenomics and culture.</title>
        <authorList>
            <person name="Gilroy R."/>
            <person name="Ravi A."/>
            <person name="Getino M."/>
            <person name="Pursley I."/>
            <person name="Horton D.L."/>
            <person name="Alikhan N.F."/>
            <person name="Baker D."/>
            <person name="Gharbi K."/>
            <person name="Hall N."/>
            <person name="Watson M."/>
            <person name="Adriaenssens E.M."/>
            <person name="Foster-Nyarko E."/>
            <person name="Jarju S."/>
            <person name="Secka A."/>
            <person name="Antonio M."/>
            <person name="Oren A."/>
            <person name="Chaudhuri R.R."/>
            <person name="La Ragione R."/>
            <person name="Hildebrand F."/>
            <person name="Pallen M.J."/>
        </authorList>
    </citation>
    <scope>NUCLEOTIDE SEQUENCE</scope>
    <source>
        <strain evidence="5">ChiSxjej1B13-7958</strain>
    </source>
</reference>
<comment type="similarity">
    <text evidence="4">Belongs to the peptidase A25 family.</text>
</comment>
<dbReference type="EC" id="3.4.24.78" evidence="4"/>
<keyword evidence="3 4" id="KW-0865">Zymogen</keyword>
<comment type="caution">
    <text evidence="5">The sequence shown here is derived from an EMBL/GenBank/DDBJ whole genome shotgun (WGS) entry which is preliminary data.</text>
</comment>
<feature type="propeptide" id="PRO_5039773405" evidence="4">
    <location>
        <position position="1"/>
    </location>
</feature>
<dbReference type="AlphaFoldDB" id="A0A9D1AKE5"/>
<accession>A0A9D1AKE5</accession>
<organism evidence="5 6">
    <name type="scientific">Candidatus Caccousia avicola</name>
    <dbReference type="NCBI Taxonomy" id="2840721"/>
    <lineage>
        <taxon>Bacteria</taxon>
        <taxon>Bacillati</taxon>
        <taxon>Bacillota</taxon>
        <taxon>Clostridia</taxon>
        <taxon>Eubacteriales</taxon>
        <taxon>Oscillospiraceae</taxon>
        <taxon>Oscillospiraceae incertae sedis</taxon>
        <taxon>Candidatus Caccousia</taxon>
    </lineage>
</organism>
<protein>
    <recommendedName>
        <fullName evidence="4">Germination protease</fullName>
        <ecNumber evidence="4">3.4.24.78</ecNumber>
    </recommendedName>
    <alternativeName>
        <fullName evidence="4">GPR endopeptidase</fullName>
    </alternativeName>
    <alternativeName>
        <fullName evidence="4">Germination proteinase</fullName>
    </alternativeName>
    <alternativeName>
        <fullName evidence="4">Spore protease</fullName>
    </alternativeName>
</protein>
<comment type="subunit">
    <text evidence="4">Homotetramer.</text>
</comment>
<comment type="catalytic activity">
    <reaction evidence="4">
        <text>Endopeptidase action with P4 Glu or Asp, P1 preferably Glu &gt; Asp, P1' hydrophobic and P2' Ala.</text>
        <dbReference type="EC" id="3.4.24.78"/>
    </reaction>
</comment>
<sequence length="270" mass="28104">MEYRTDLAVEYTEESTHRREEQGEYAITRLTHAGRRYVTVEAPPFSDAADAGELAELLAEELRKMLPEEGPVLVAGLGNRFVTPDALGPRMADRVLATRHIGGELARVSGLDGLRPVAVLAPGVLGSTGVESGEAVAALTAALHPAAVIAVDALAARSLSRLGCTVQLTDAGISPGEGVGNRRPALSWESLGAPVIALGVPTVVDAAALAAGLTGEDPSPEMVAPRGAAMIVTPREIDLLVDRAARVLAMAVNRALNPDLSQEDFARLVS</sequence>
<dbReference type="SUPFAM" id="SSF53163">
    <property type="entry name" value="HybD-like"/>
    <property type="match status" value="1"/>
</dbReference>
<comment type="PTM">
    <text evidence="4">Autoproteolytically processed. The inactive tetrameric zymogen termed p46 autoprocesses to a smaller form termed p41, which is active only during spore germination.</text>
</comment>
<name>A0A9D1AKE5_9FIRM</name>
<dbReference type="GO" id="GO:0009847">
    <property type="term" value="P:spore germination"/>
    <property type="evidence" value="ECO:0007669"/>
    <property type="project" value="UniProtKB-UniRule"/>
</dbReference>
<feature type="chain" id="PRO_5039773406" description="Germination protease" evidence="4">
    <location>
        <begin position="1"/>
        <end position="270"/>
    </location>
</feature>
<evidence type="ECO:0000256" key="4">
    <source>
        <dbReference type="HAMAP-Rule" id="MF_00626"/>
    </source>
</evidence>
<evidence type="ECO:0000256" key="2">
    <source>
        <dbReference type="ARBA" id="ARBA00022801"/>
    </source>
</evidence>